<evidence type="ECO:0000313" key="1">
    <source>
        <dbReference type="EMBL" id="SPE28208.1"/>
    </source>
</evidence>
<proteinExistence type="predicted"/>
<dbReference type="Proteomes" id="UP000239735">
    <property type="component" value="Unassembled WGS sequence"/>
</dbReference>
<reference evidence="2" key="1">
    <citation type="submission" date="2018-02" db="EMBL/GenBank/DDBJ databases">
        <authorList>
            <person name="Hausmann B."/>
        </authorList>
    </citation>
    <scope>NUCLEOTIDE SEQUENCE [LARGE SCALE GENOMIC DNA]</scope>
    <source>
        <strain evidence="2">Peat soil MAG SbA5</strain>
    </source>
</reference>
<name>A0A2N9LYB2_9BACT</name>
<organism evidence="1 2">
    <name type="scientific">Candidatus Sulfuritelmatomonas gaucii</name>
    <dbReference type="NCBI Taxonomy" id="2043161"/>
    <lineage>
        <taxon>Bacteria</taxon>
        <taxon>Pseudomonadati</taxon>
        <taxon>Acidobacteriota</taxon>
        <taxon>Terriglobia</taxon>
        <taxon>Terriglobales</taxon>
        <taxon>Acidobacteriaceae</taxon>
        <taxon>Candidatus Sulfuritelmatomonas</taxon>
    </lineage>
</organism>
<dbReference type="AlphaFoldDB" id="A0A2N9LYB2"/>
<dbReference type="EMBL" id="OKRB01000124">
    <property type="protein sequence ID" value="SPE28208.1"/>
    <property type="molecule type" value="Genomic_DNA"/>
</dbReference>
<accession>A0A2N9LYB2</accession>
<gene>
    <name evidence="1" type="ORF">SBA5_640034</name>
</gene>
<sequence>MGAVAPSAGGLPIEMHLVSTQLVVGKDEQIK</sequence>
<evidence type="ECO:0000313" key="2">
    <source>
        <dbReference type="Proteomes" id="UP000239735"/>
    </source>
</evidence>
<protein>
    <submittedName>
        <fullName evidence="1">Uncharacterized protein</fullName>
    </submittedName>
</protein>